<dbReference type="RefSeq" id="WP_394819011.1">
    <property type="nucleotide sequence ID" value="NZ_JAWJZY010000001.1"/>
</dbReference>
<evidence type="ECO:0000256" key="1">
    <source>
        <dbReference type="ARBA" id="ARBA00005513"/>
    </source>
</evidence>
<evidence type="ECO:0000256" key="8">
    <source>
        <dbReference type="ARBA" id="ARBA00023136"/>
    </source>
</evidence>
<dbReference type="PANTHER" id="PTHR33445:SF1">
    <property type="entry name" value="ATP SYNTHASE SUBUNIT B"/>
    <property type="match status" value="1"/>
</dbReference>
<evidence type="ECO:0000256" key="14">
    <source>
        <dbReference type="RuleBase" id="RU003848"/>
    </source>
</evidence>
<keyword evidence="17" id="KW-1185">Reference proteome</keyword>
<keyword evidence="13" id="KW-1003">Cell membrane</keyword>
<keyword evidence="3 13" id="KW-0138">CF(0)</keyword>
<keyword evidence="7 13" id="KW-0406">Ion transport</keyword>
<evidence type="ECO:0000256" key="15">
    <source>
        <dbReference type="SAM" id="Coils"/>
    </source>
</evidence>
<name>A0ABU7TZQ4_9PROT</name>
<dbReference type="Proteomes" id="UP001312908">
    <property type="component" value="Unassembled WGS sequence"/>
</dbReference>
<keyword evidence="2 13" id="KW-0813">Transport</keyword>
<evidence type="ECO:0000313" key="17">
    <source>
        <dbReference type="Proteomes" id="UP001312908"/>
    </source>
</evidence>
<evidence type="ECO:0000313" key="16">
    <source>
        <dbReference type="EMBL" id="MEE8658070.1"/>
    </source>
</evidence>
<keyword evidence="5 13" id="KW-0375">Hydrogen ion transport</keyword>
<proteinExistence type="inferred from homology"/>
<evidence type="ECO:0000256" key="6">
    <source>
        <dbReference type="ARBA" id="ARBA00022989"/>
    </source>
</evidence>
<feature type="coiled-coil region" evidence="15">
    <location>
        <begin position="36"/>
        <end position="106"/>
    </location>
</feature>
<evidence type="ECO:0000256" key="9">
    <source>
        <dbReference type="ARBA" id="ARBA00023310"/>
    </source>
</evidence>
<dbReference type="InterPro" id="IPR002146">
    <property type="entry name" value="ATP_synth_b/b'su_bac/chlpt"/>
</dbReference>
<keyword evidence="6 13" id="KW-1133">Transmembrane helix</keyword>
<dbReference type="Pfam" id="PF00430">
    <property type="entry name" value="ATP-synt_B"/>
    <property type="match status" value="1"/>
</dbReference>
<evidence type="ECO:0000256" key="4">
    <source>
        <dbReference type="ARBA" id="ARBA00022692"/>
    </source>
</evidence>
<evidence type="ECO:0000256" key="2">
    <source>
        <dbReference type="ARBA" id="ARBA00022448"/>
    </source>
</evidence>
<keyword evidence="4 13" id="KW-0812">Transmembrane</keyword>
<sequence length="172" mass="19217">MLHDQRFYVAVAFVLFFVFFGRKIWRVVASGLDSRAAQVRRDLDEAGALRREAEKMLEDATRSREEAIADAKTLIENSRREAAMIADAAQRKAEQVMQQRERLAHDRIAASRRAAIQDVKEVASNAAVTAVRSLMSQDVARDDSLARNLFDQGLDALPAALNGHDGKTAKRH</sequence>
<comment type="similarity">
    <text evidence="1 13 14">Belongs to the ATPase B chain family.</text>
</comment>
<evidence type="ECO:0000256" key="3">
    <source>
        <dbReference type="ARBA" id="ARBA00022547"/>
    </source>
</evidence>
<dbReference type="EMBL" id="JAWJZY010000001">
    <property type="protein sequence ID" value="MEE8658070.1"/>
    <property type="molecule type" value="Genomic_DNA"/>
</dbReference>
<dbReference type="CDD" id="cd06503">
    <property type="entry name" value="ATP-synt_Fo_b"/>
    <property type="match status" value="1"/>
</dbReference>
<evidence type="ECO:0000256" key="11">
    <source>
        <dbReference type="ARBA" id="ARBA00025614"/>
    </source>
</evidence>
<feature type="transmembrane region" description="Helical" evidence="13">
    <location>
        <begin position="6"/>
        <end position="25"/>
    </location>
</feature>
<comment type="function">
    <text evidence="11">Component of the F(0) channel, it forms part of the peripheral stalk, linking F(1) to F(0). The b'-subunit is a diverged and duplicated form of b found in plants and photosynthetic bacteria.</text>
</comment>
<gene>
    <name evidence="13" type="primary">atpF</name>
    <name evidence="16" type="ORF">DOFOFD_03460</name>
</gene>
<evidence type="ECO:0000256" key="12">
    <source>
        <dbReference type="ARBA" id="ARBA00037847"/>
    </source>
</evidence>
<evidence type="ECO:0000256" key="13">
    <source>
        <dbReference type="HAMAP-Rule" id="MF_01398"/>
    </source>
</evidence>
<keyword evidence="8 13" id="KW-0472">Membrane</keyword>
<comment type="subunit">
    <text evidence="13">F-type ATPases have 2 components, F(1) - the catalytic core - and F(0) - the membrane proton channel. F(1) has five subunits: alpha(3), beta(3), gamma(1), delta(1), epsilon(1). F(0) has three main subunits: a(1), b(2) and c(10-14). The alpha and beta chains form an alternating ring which encloses part of the gamma chain. F(1) is attached to F(0) by a central stalk formed by the gamma and epsilon chains, while a peripheral stalk is formed by the delta and b chains.</text>
</comment>
<keyword evidence="15" id="KW-0175">Coiled coil</keyword>
<evidence type="ECO:0000256" key="5">
    <source>
        <dbReference type="ARBA" id="ARBA00022781"/>
    </source>
</evidence>
<reference evidence="16 17" key="1">
    <citation type="submission" date="2023-10" db="EMBL/GenBank/DDBJ databases">
        <title>Sorlinia euscelidii gen. nov., sp. nov., an acetic acid bacteria isolated from the gut of Euscelidius variegatus emitter.</title>
        <authorList>
            <person name="Michoud G."/>
            <person name="Marasco R."/>
            <person name="Seferji K."/>
            <person name="Gonella E."/>
            <person name="Garuglieri E."/>
            <person name="Alma A."/>
            <person name="Mapelli F."/>
            <person name="Borin S."/>
            <person name="Daffonchio D."/>
            <person name="Crotti E."/>
        </authorList>
    </citation>
    <scope>NUCLEOTIDE SEQUENCE [LARGE SCALE GENOMIC DNA]</scope>
    <source>
        <strain evidence="16 17">EV16P</strain>
    </source>
</reference>
<protein>
    <recommendedName>
        <fullName evidence="13">ATP synthase subunit b</fullName>
    </recommendedName>
    <alternativeName>
        <fullName evidence="13">ATP synthase F(0) sector subunit b</fullName>
    </alternativeName>
    <alternativeName>
        <fullName evidence="13">ATPase subunit I</fullName>
    </alternativeName>
    <alternativeName>
        <fullName evidence="13">F-type ATPase subunit b</fullName>
        <shortName evidence="13">F-ATPase subunit b</shortName>
    </alternativeName>
</protein>
<dbReference type="PANTHER" id="PTHR33445">
    <property type="entry name" value="ATP SYNTHASE SUBUNIT B', CHLOROPLASTIC"/>
    <property type="match status" value="1"/>
</dbReference>
<dbReference type="InterPro" id="IPR050059">
    <property type="entry name" value="ATP_synthase_B_chain"/>
</dbReference>
<comment type="subcellular location">
    <subcellularLocation>
        <location evidence="13">Cell membrane</location>
        <topology evidence="13">Single-pass membrane protein</topology>
    </subcellularLocation>
    <subcellularLocation>
        <location evidence="12">Endomembrane system</location>
        <topology evidence="12">Single-pass membrane protein</topology>
    </subcellularLocation>
</comment>
<keyword evidence="9 13" id="KW-0066">ATP synthesis</keyword>
<comment type="function">
    <text evidence="10 13">F(1)F(0) ATP synthase produces ATP from ADP in the presence of a proton or sodium gradient. F-type ATPases consist of two structural domains, F(1) containing the extramembraneous catalytic core and F(0) containing the membrane proton channel, linked together by a central stalk and a peripheral stalk. During catalysis, ATP synthesis in the catalytic domain of F(1) is coupled via a rotary mechanism of the central stalk subunits to proton translocation.</text>
</comment>
<evidence type="ECO:0000256" key="7">
    <source>
        <dbReference type="ARBA" id="ARBA00023065"/>
    </source>
</evidence>
<comment type="caution">
    <text evidence="16">The sequence shown here is derived from an EMBL/GenBank/DDBJ whole genome shotgun (WGS) entry which is preliminary data.</text>
</comment>
<organism evidence="16 17">
    <name type="scientific">Sorlinia euscelidii</name>
    <dbReference type="NCBI Taxonomy" id="3081148"/>
    <lineage>
        <taxon>Bacteria</taxon>
        <taxon>Pseudomonadati</taxon>
        <taxon>Pseudomonadota</taxon>
        <taxon>Alphaproteobacteria</taxon>
        <taxon>Acetobacterales</taxon>
        <taxon>Acetobacteraceae</taxon>
        <taxon>Sorlinia</taxon>
    </lineage>
</organism>
<dbReference type="HAMAP" id="MF_01398">
    <property type="entry name" value="ATP_synth_b_bprime"/>
    <property type="match status" value="1"/>
</dbReference>
<accession>A0ABU7TZQ4</accession>
<evidence type="ECO:0000256" key="10">
    <source>
        <dbReference type="ARBA" id="ARBA00025198"/>
    </source>
</evidence>